<organism evidence="8 9">
    <name type="scientific">Anaerocolumna jejuensis DSM 15929</name>
    <dbReference type="NCBI Taxonomy" id="1121322"/>
    <lineage>
        <taxon>Bacteria</taxon>
        <taxon>Bacillati</taxon>
        <taxon>Bacillota</taxon>
        <taxon>Clostridia</taxon>
        <taxon>Lachnospirales</taxon>
        <taxon>Lachnospiraceae</taxon>
        <taxon>Anaerocolumna</taxon>
    </lineage>
</organism>
<feature type="domain" description="Flagellar hook-associated protein 2 C-terminal" evidence="7">
    <location>
        <begin position="486"/>
        <end position="747"/>
    </location>
</feature>
<keyword evidence="8" id="KW-0969">Cilium</keyword>
<dbReference type="Pfam" id="PF02465">
    <property type="entry name" value="FliD_N"/>
    <property type="match status" value="1"/>
</dbReference>
<dbReference type="OrthoDB" id="9776025at2"/>
<accession>A0A1M7B5M4</accession>
<evidence type="ECO:0000256" key="5">
    <source>
        <dbReference type="RuleBase" id="RU362066"/>
    </source>
</evidence>
<comment type="function">
    <text evidence="5">Required for morphogenesis and for the elongation of the flagellar filament by facilitating polymerization of the flagellin monomers at the tip of growing filament. Forms a capping structure, which prevents flagellin subunits (transported through the central channel of the flagellum) from leaking out without polymerization at the distal end.</text>
</comment>
<gene>
    <name evidence="8" type="ORF">SAMN02745136_05035</name>
</gene>
<sequence length="760" mass="81973">MPIRMSGMISGLDTDTIVKQLVSAQKLKYKKTNDKQTLLTWKQEKWKDLNTKLFKLYTTDLSKMRLSGNYLSKAVTSSNDSLVKVTGDSTAPLGSHKITVNQLANAQNVTGAKISVDKKGKEVTNNTTLQDLGVIAGDGKNTVITIKNGTKEQKLVVTKDTTLNDFVESCKSAGLTANFDTSQKKLFIGSINSGEEYKFSITSSEVDENAAIALQNIKDMANYSGLDTAGKSAVDSAVNTLRQLSDAELTALYEHANDSSYKPTTDAESKQLSALKTIQNYALSKTQADSKTTAVNYAKGEAETNVLNSLTGGYQESDANKMQNLISYVKSTNSTLTDADAEIVAKKLDKQNYAVQKNIEKEAEAAIANGTLVLGEGEDAASYAQAQVAGLSQVELNSKFQRLVDIEYASSNIQQKQQEKYDSLYNDQKIQDIKSAVNNNISSYKTELDKGAAGAGVLGALGLGEIDGTATTQPPSGSDAMVVVAASNSSITLDGATLTGTSNTIVANGLTITATGLTTAGQFISINVANNSQANYDMVKNFVKSYNDILKEMNTLYYAGSTRDYAPLSDDEKASMSDDQVEKWETKIKDSILRRDDTLGSLTTAMKQALQSSVTYNGKQYSLAAFGITTSKDYTEKGLLHIAGDKDDTAYSTSADKLLKAFNEDPDAAANALAGIAQNLYKTMTDKMSSIPNVRSIYTFYNDKEMATEQLSLKKKIAENEDKLTALENKYYKQFSAMETAMAKLQSQTNALSGLLGTSS</sequence>
<evidence type="ECO:0000313" key="8">
    <source>
        <dbReference type="EMBL" id="SHL50214.1"/>
    </source>
</evidence>
<name>A0A1M7B5M4_9FIRM</name>
<dbReference type="EMBL" id="FRAC01000035">
    <property type="protein sequence ID" value="SHL50214.1"/>
    <property type="molecule type" value="Genomic_DNA"/>
</dbReference>
<dbReference type="InterPro" id="IPR010809">
    <property type="entry name" value="FliD_C"/>
</dbReference>
<dbReference type="GO" id="GO:0005576">
    <property type="term" value="C:extracellular region"/>
    <property type="evidence" value="ECO:0007669"/>
    <property type="project" value="UniProtKB-SubCell"/>
</dbReference>
<keyword evidence="3" id="KW-0175">Coiled coil</keyword>
<keyword evidence="8" id="KW-0966">Cell projection</keyword>
<evidence type="ECO:0000259" key="6">
    <source>
        <dbReference type="Pfam" id="PF02465"/>
    </source>
</evidence>
<reference evidence="8 9" key="1">
    <citation type="submission" date="2016-11" db="EMBL/GenBank/DDBJ databases">
        <authorList>
            <person name="Jaros S."/>
            <person name="Januszkiewicz K."/>
            <person name="Wedrychowicz H."/>
        </authorList>
    </citation>
    <scope>NUCLEOTIDE SEQUENCE [LARGE SCALE GENOMIC DNA]</scope>
    <source>
        <strain evidence="8 9">DSM 15929</strain>
    </source>
</reference>
<comment type="subunit">
    <text evidence="2 5">Homopentamer.</text>
</comment>
<evidence type="ECO:0000259" key="7">
    <source>
        <dbReference type="Pfam" id="PF07195"/>
    </source>
</evidence>
<proteinExistence type="inferred from homology"/>
<dbReference type="PANTHER" id="PTHR30288">
    <property type="entry name" value="FLAGELLAR CAP/ASSEMBLY PROTEIN FLID"/>
    <property type="match status" value="1"/>
</dbReference>
<dbReference type="GO" id="GO:0009424">
    <property type="term" value="C:bacterial-type flagellum hook"/>
    <property type="evidence" value="ECO:0007669"/>
    <property type="project" value="UniProtKB-UniRule"/>
</dbReference>
<dbReference type="AlphaFoldDB" id="A0A1M7B5M4"/>
<dbReference type="GO" id="GO:0009421">
    <property type="term" value="C:bacterial-type flagellum filament cap"/>
    <property type="evidence" value="ECO:0007669"/>
    <property type="project" value="InterPro"/>
</dbReference>
<dbReference type="InterPro" id="IPR003481">
    <property type="entry name" value="FliD_N"/>
</dbReference>
<comment type="subcellular location">
    <subcellularLocation>
        <location evidence="5">Secreted</location>
    </subcellularLocation>
    <subcellularLocation>
        <location evidence="5">Bacterial flagellum</location>
    </subcellularLocation>
</comment>
<feature type="domain" description="Flagellar hook-associated protein 2 N-terminal" evidence="6">
    <location>
        <begin position="10"/>
        <end position="107"/>
    </location>
</feature>
<keyword evidence="8" id="KW-0282">Flagellum</keyword>
<evidence type="ECO:0000313" key="9">
    <source>
        <dbReference type="Proteomes" id="UP000184386"/>
    </source>
</evidence>
<dbReference type="InterPro" id="IPR040026">
    <property type="entry name" value="FliD"/>
</dbReference>
<dbReference type="Pfam" id="PF07195">
    <property type="entry name" value="FliD_C"/>
    <property type="match status" value="1"/>
</dbReference>
<evidence type="ECO:0000256" key="1">
    <source>
        <dbReference type="ARBA" id="ARBA00009764"/>
    </source>
</evidence>
<evidence type="ECO:0000256" key="4">
    <source>
        <dbReference type="ARBA" id="ARBA00023143"/>
    </source>
</evidence>
<dbReference type="GO" id="GO:0071973">
    <property type="term" value="P:bacterial-type flagellum-dependent cell motility"/>
    <property type="evidence" value="ECO:0007669"/>
    <property type="project" value="TreeGrafter"/>
</dbReference>
<evidence type="ECO:0000256" key="3">
    <source>
        <dbReference type="ARBA" id="ARBA00023054"/>
    </source>
</evidence>
<keyword evidence="4 5" id="KW-0975">Bacterial flagellum</keyword>
<dbReference type="GO" id="GO:0007155">
    <property type="term" value="P:cell adhesion"/>
    <property type="evidence" value="ECO:0007669"/>
    <property type="project" value="InterPro"/>
</dbReference>
<dbReference type="Proteomes" id="UP000184386">
    <property type="component" value="Unassembled WGS sequence"/>
</dbReference>
<comment type="similarity">
    <text evidence="1 5">Belongs to the FliD family.</text>
</comment>
<protein>
    <recommendedName>
        <fullName evidence="5">Flagellar hook-associated protein 2</fullName>
        <shortName evidence="5">HAP2</shortName>
    </recommendedName>
    <alternativeName>
        <fullName evidence="5">Flagellar cap protein</fullName>
    </alternativeName>
</protein>
<dbReference type="STRING" id="1121322.SAMN02745136_05035"/>
<dbReference type="PANTHER" id="PTHR30288:SF0">
    <property type="entry name" value="FLAGELLAR HOOK-ASSOCIATED PROTEIN 2"/>
    <property type="match status" value="1"/>
</dbReference>
<keyword evidence="9" id="KW-1185">Reference proteome</keyword>
<keyword evidence="5" id="KW-0964">Secreted</keyword>
<evidence type="ECO:0000256" key="2">
    <source>
        <dbReference type="ARBA" id="ARBA00011255"/>
    </source>
</evidence>